<evidence type="ECO:0000256" key="1">
    <source>
        <dbReference type="SAM" id="MobiDB-lite"/>
    </source>
</evidence>
<feature type="compositionally biased region" description="Polar residues" evidence="1">
    <location>
        <begin position="94"/>
        <end position="108"/>
    </location>
</feature>
<reference evidence="2 3" key="1">
    <citation type="submission" date="2018-11" db="EMBL/GenBank/DDBJ databases">
        <authorList>
            <consortium name="Pathogen Informatics"/>
        </authorList>
    </citation>
    <scope>NUCLEOTIDE SEQUENCE [LARGE SCALE GENOMIC DNA]</scope>
    <source>
        <strain>Denwood</strain>
        <strain evidence="3">Zambia</strain>
    </source>
</reference>
<organism evidence="2 3">
    <name type="scientific">Schistosoma mattheei</name>
    <dbReference type="NCBI Taxonomy" id="31246"/>
    <lineage>
        <taxon>Eukaryota</taxon>
        <taxon>Metazoa</taxon>
        <taxon>Spiralia</taxon>
        <taxon>Lophotrochozoa</taxon>
        <taxon>Platyhelminthes</taxon>
        <taxon>Trematoda</taxon>
        <taxon>Digenea</taxon>
        <taxon>Strigeidida</taxon>
        <taxon>Schistosomatoidea</taxon>
        <taxon>Schistosomatidae</taxon>
        <taxon>Schistosoma</taxon>
    </lineage>
</organism>
<dbReference type="Proteomes" id="UP000269396">
    <property type="component" value="Unassembled WGS sequence"/>
</dbReference>
<accession>A0A183Q155</accession>
<dbReference type="STRING" id="31246.A0A183Q155"/>
<sequence>MESSEDSRLPLEIKTKLAELEVELSEGDITEKGYQKKKQKLLAPFINAPINSTNSSNNSHIPYGGVLLPGLNETHHLGPRGQAVGCGDNVTESFRNEPQNNSPINAQNRRYIRENHRYRS</sequence>
<dbReference type="Pfam" id="PF06464">
    <property type="entry name" value="DMAP_binding"/>
    <property type="match status" value="1"/>
</dbReference>
<feature type="compositionally biased region" description="Basic and acidic residues" evidence="1">
    <location>
        <begin position="111"/>
        <end position="120"/>
    </location>
</feature>
<dbReference type="SMART" id="SM01137">
    <property type="entry name" value="DMAP_binding"/>
    <property type="match status" value="1"/>
</dbReference>
<feature type="region of interest" description="Disordered" evidence="1">
    <location>
        <begin position="94"/>
        <end position="120"/>
    </location>
</feature>
<proteinExistence type="predicted"/>
<protein>
    <submittedName>
        <fullName evidence="2">Uncharacterized protein</fullName>
    </submittedName>
</protein>
<evidence type="ECO:0000313" key="3">
    <source>
        <dbReference type="Proteomes" id="UP000269396"/>
    </source>
</evidence>
<evidence type="ECO:0000313" key="2">
    <source>
        <dbReference type="EMBL" id="VDP82195.1"/>
    </source>
</evidence>
<name>A0A183Q155_9TREM</name>
<dbReference type="EMBL" id="UZAL01044185">
    <property type="protein sequence ID" value="VDP82195.1"/>
    <property type="molecule type" value="Genomic_DNA"/>
</dbReference>
<dbReference type="InterPro" id="IPR010506">
    <property type="entry name" value="DMAP1-bd"/>
</dbReference>
<gene>
    <name evidence="2" type="ORF">SMTD_LOCUS20341</name>
</gene>
<dbReference type="AlphaFoldDB" id="A0A183Q155"/>
<feature type="non-terminal residue" evidence="2">
    <location>
        <position position="120"/>
    </location>
</feature>
<dbReference type="PROSITE" id="PS51912">
    <property type="entry name" value="DMAP1_BIND"/>
    <property type="match status" value="1"/>
</dbReference>
<keyword evidence="3" id="KW-1185">Reference proteome</keyword>